<gene>
    <name evidence="8" type="ORF">DES53_10844</name>
</gene>
<evidence type="ECO:0000313" key="8">
    <source>
        <dbReference type="EMBL" id="RBP40338.1"/>
    </source>
</evidence>
<evidence type="ECO:0000259" key="6">
    <source>
        <dbReference type="PROSITE" id="PS51192"/>
    </source>
</evidence>
<comment type="caution">
    <text evidence="8">The sequence shown here is derived from an EMBL/GenBank/DDBJ whole genome shotgun (WGS) entry which is preliminary data.</text>
</comment>
<dbReference type="Proteomes" id="UP000253426">
    <property type="component" value="Unassembled WGS sequence"/>
</dbReference>
<keyword evidence="9" id="KW-1185">Reference proteome</keyword>
<dbReference type="GO" id="GO:0003676">
    <property type="term" value="F:nucleic acid binding"/>
    <property type="evidence" value="ECO:0007669"/>
    <property type="project" value="InterPro"/>
</dbReference>
<dbReference type="InterPro" id="IPR050699">
    <property type="entry name" value="RNA-DNA_Helicase"/>
</dbReference>
<dbReference type="PANTHER" id="PTHR12131:SF1">
    <property type="entry name" value="ATP-DEPENDENT RNA HELICASE SUPV3L1, MITOCHONDRIAL-RELATED"/>
    <property type="match status" value="1"/>
</dbReference>
<dbReference type="GO" id="GO:0004386">
    <property type="term" value="F:helicase activity"/>
    <property type="evidence" value="ECO:0007669"/>
    <property type="project" value="UniProtKB-KW"/>
</dbReference>
<dbReference type="AlphaFoldDB" id="A0A366HFU6"/>
<dbReference type="SUPFAM" id="SSF52540">
    <property type="entry name" value="P-loop containing nucleoside triphosphate hydrolases"/>
    <property type="match status" value="1"/>
</dbReference>
<evidence type="ECO:0000256" key="5">
    <source>
        <dbReference type="SAM" id="MobiDB-lite"/>
    </source>
</evidence>
<dbReference type="Pfam" id="PF00270">
    <property type="entry name" value="DEAD"/>
    <property type="match status" value="1"/>
</dbReference>
<dbReference type="GO" id="GO:0005524">
    <property type="term" value="F:ATP binding"/>
    <property type="evidence" value="ECO:0007669"/>
    <property type="project" value="UniProtKB-KW"/>
</dbReference>
<keyword evidence="3 8" id="KW-0347">Helicase</keyword>
<name>A0A366HFU6_9BACT</name>
<dbReference type="GO" id="GO:0016787">
    <property type="term" value="F:hydrolase activity"/>
    <property type="evidence" value="ECO:0007669"/>
    <property type="project" value="UniProtKB-KW"/>
</dbReference>
<evidence type="ECO:0000256" key="3">
    <source>
        <dbReference type="ARBA" id="ARBA00022806"/>
    </source>
</evidence>
<protein>
    <submittedName>
        <fullName evidence="8">RAD3-like DEAD/DEAH box helicase</fullName>
    </submittedName>
</protein>
<dbReference type="InterPro" id="IPR027417">
    <property type="entry name" value="P-loop_NTPase"/>
</dbReference>
<keyword evidence="2" id="KW-0378">Hydrolase</keyword>
<feature type="compositionally biased region" description="Basic residues" evidence="5">
    <location>
        <begin position="828"/>
        <end position="842"/>
    </location>
</feature>
<feature type="region of interest" description="Disordered" evidence="5">
    <location>
        <begin position="820"/>
        <end position="842"/>
    </location>
</feature>
<dbReference type="SMART" id="SM00490">
    <property type="entry name" value="HELICc"/>
    <property type="match status" value="1"/>
</dbReference>
<dbReference type="InterPro" id="IPR001650">
    <property type="entry name" value="Helicase_C-like"/>
</dbReference>
<keyword evidence="1" id="KW-0547">Nucleotide-binding</keyword>
<dbReference type="InterPro" id="IPR011545">
    <property type="entry name" value="DEAD/DEAH_box_helicase_dom"/>
</dbReference>
<dbReference type="Gene3D" id="3.40.50.300">
    <property type="entry name" value="P-loop containing nucleotide triphosphate hydrolases"/>
    <property type="match status" value="2"/>
</dbReference>
<dbReference type="PROSITE" id="PS51192">
    <property type="entry name" value="HELICASE_ATP_BIND_1"/>
    <property type="match status" value="1"/>
</dbReference>
<reference evidence="8 9" key="1">
    <citation type="submission" date="2018-06" db="EMBL/GenBank/DDBJ databases">
        <title>Genomic Encyclopedia of Type Strains, Phase IV (KMG-IV): sequencing the most valuable type-strain genomes for metagenomic binning, comparative biology and taxonomic classification.</title>
        <authorList>
            <person name="Goeker M."/>
        </authorList>
    </citation>
    <scope>NUCLEOTIDE SEQUENCE [LARGE SCALE GENOMIC DNA]</scope>
    <source>
        <strain evidence="8 9">DSM 25532</strain>
    </source>
</reference>
<evidence type="ECO:0000313" key="9">
    <source>
        <dbReference type="Proteomes" id="UP000253426"/>
    </source>
</evidence>
<dbReference type="OrthoDB" id="9807155at2"/>
<accession>A0A366HFU6</accession>
<dbReference type="SMART" id="SM00487">
    <property type="entry name" value="DEXDc"/>
    <property type="match status" value="1"/>
</dbReference>
<dbReference type="RefSeq" id="WP_113960213.1">
    <property type="nucleotide sequence ID" value="NZ_QNRR01000008.1"/>
</dbReference>
<evidence type="ECO:0000259" key="7">
    <source>
        <dbReference type="PROSITE" id="PS51194"/>
    </source>
</evidence>
<feature type="domain" description="Helicase ATP-binding" evidence="6">
    <location>
        <begin position="21"/>
        <end position="172"/>
    </location>
</feature>
<dbReference type="PROSITE" id="PS51194">
    <property type="entry name" value="HELICASE_CTER"/>
    <property type="match status" value="1"/>
</dbReference>
<evidence type="ECO:0000256" key="4">
    <source>
        <dbReference type="ARBA" id="ARBA00022840"/>
    </source>
</evidence>
<sequence>MQFEGLTHQLKLPDLWQHAAVNHLRAGKDVIVSAPTGAGKTFIFELLVQAQHFKRQMVYTVPTRALANDKFAEWTDAGWKVGLATGDLSVNVHAPVLVATLETQIERLLTGEGPALLVMDEYQMIADVSRGSHYEGAIVLTPPDTQLLLLSGSVANPGDLAEWMQRLGRQVEVVATHERPVPLDEVPVETLPQRRNIEGWWPRLAAAALAGDLAPLLIFAPRRRDSESMAKKIADALPPGEPLHLTMEQRALAGKEIAALLEKRVAYHHSGLAYGVRAGLVEPLAKAGQLRVIVSTMGLAAGINFSVRSVHVSSTQFHDGLTEQQLTADDLLQMFGRAGRRGLDERGYVITSRDSPSLMDARPATLRRSSKLSWPLFLRVMRRAALDGREPFQAAKEFAQRLFAKTPPELGLEESAGLPLSGKSADSLFGLKGTRKELRNSAGVWEEWKANRITQVSLGEAMRSVEVFHGPVLADSRYVQGLANGLGRVFKLAKHDGSQLYGKEMALGKVEHVPAGSPDAAADVSTETLRITPTHHLRKLLKIPRHIEVLTIEKVQNVAIPKLLPHFEGASFLAVVEKEGLLYAQFDFAPLLVDATQDASGKWIANAEVRTVERATDTGLTGTGTEGVQNARPGTPVHAWRSLGLVESDGAPTRRGIIFSFFQHGEGLAIAAALEDESYPIAELILHTANLRSDVHFDLPEGGSSERLAAVCRATYGFVNHHGYLEAGLPLGYGEGTAELLGLIAGVSATTTANSNTKTKGGGREVAEGDLSRAYIEWLSLLRHITRAPAHDWTRWTELRQAAGVELEKHLIASHATLRPKLPALTPKQKHDRPRHYLLRER</sequence>
<keyword evidence="4" id="KW-0067">ATP-binding</keyword>
<evidence type="ECO:0000256" key="1">
    <source>
        <dbReference type="ARBA" id="ARBA00022741"/>
    </source>
</evidence>
<proteinExistence type="predicted"/>
<dbReference type="EMBL" id="QNRR01000008">
    <property type="protein sequence ID" value="RBP40338.1"/>
    <property type="molecule type" value="Genomic_DNA"/>
</dbReference>
<dbReference type="PANTHER" id="PTHR12131">
    <property type="entry name" value="ATP-DEPENDENT RNA AND DNA HELICASE"/>
    <property type="match status" value="1"/>
</dbReference>
<dbReference type="InterPro" id="IPR014001">
    <property type="entry name" value="Helicase_ATP-bd"/>
</dbReference>
<organism evidence="8 9">
    <name type="scientific">Roseimicrobium gellanilyticum</name>
    <dbReference type="NCBI Taxonomy" id="748857"/>
    <lineage>
        <taxon>Bacteria</taxon>
        <taxon>Pseudomonadati</taxon>
        <taxon>Verrucomicrobiota</taxon>
        <taxon>Verrucomicrobiia</taxon>
        <taxon>Verrucomicrobiales</taxon>
        <taxon>Verrucomicrobiaceae</taxon>
        <taxon>Roseimicrobium</taxon>
    </lineage>
</organism>
<feature type="domain" description="Helicase C-terminal" evidence="7">
    <location>
        <begin position="229"/>
        <end position="382"/>
    </location>
</feature>
<evidence type="ECO:0000256" key="2">
    <source>
        <dbReference type="ARBA" id="ARBA00022801"/>
    </source>
</evidence>